<keyword evidence="2" id="KW-1185">Reference proteome</keyword>
<evidence type="ECO:0000313" key="2">
    <source>
        <dbReference type="Proteomes" id="UP000663879"/>
    </source>
</evidence>
<dbReference type="Proteomes" id="UP000663879">
    <property type="component" value="Unassembled WGS sequence"/>
</dbReference>
<sequence length="119" mass="13812">MNIENFKNLNLNCDYESPLRLRNRNIKRNLDSKIKNNFDKATEISQHNSSDRGNLVDQTQLVSESTYTSLTEDEKELNLSINVDECELDENDLSQKTILMTKTTKGKPLLIFDKNEFIL</sequence>
<dbReference type="AlphaFoldDB" id="A0A814FUM2"/>
<protein>
    <submittedName>
        <fullName evidence="1">Uncharacterized protein</fullName>
    </submittedName>
</protein>
<dbReference type="EMBL" id="CAJNOC010003537">
    <property type="protein sequence ID" value="CAF0987047.1"/>
    <property type="molecule type" value="Genomic_DNA"/>
</dbReference>
<proteinExistence type="predicted"/>
<accession>A0A814FUM2</accession>
<name>A0A814FUM2_9BILA</name>
<reference evidence="1" key="1">
    <citation type="submission" date="2021-02" db="EMBL/GenBank/DDBJ databases">
        <authorList>
            <person name="Nowell W R."/>
        </authorList>
    </citation>
    <scope>NUCLEOTIDE SEQUENCE</scope>
    <source>
        <strain evidence="1">Ploen Becks lab</strain>
    </source>
</reference>
<gene>
    <name evidence="1" type="ORF">OXX778_LOCUS15720</name>
</gene>
<evidence type="ECO:0000313" key="1">
    <source>
        <dbReference type="EMBL" id="CAF0987047.1"/>
    </source>
</evidence>
<comment type="caution">
    <text evidence="1">The sequence shown here is derived from an EMBL/GenBank/DDBJ whole genome shotgun (WGS) entry which is preliminary data.</text>
</comment>
<organism evidence="1 2">
    <name type="scientific">Brachionus calyciflorus</name>
    <dbReference type="NCBI Taxonomy" id="104777"/>
    <lineage>
        <taxon>Eukaryota</taxon>
        <taxon>Metazoa</taxon>
        <taxon>Spiralia</taxon>
        <taxon>Gnathifera</taxon>
        <taxon>Rotifera</taxon>
        <taxon>Eurotatoria</taxon>
        <taxon>Monogononta</taxon>
        <taxon>Pseudotrocha</taxon>
        <taxon>Ploima</taxon>
        <taxon>Brachionidae</taxon>
        <taxon>Brachionus</taxon>
    </lineage>
</organism>